<keyword evidence="1 2" id="KW-0732">Signal</keyword>
<protein>
    <recommendedName>
        <fullName evidence="3">GH18 domain-containing protein</fullName>
    </recommendedName>
</protein>
<evidence type="ECO:0000313" key="5">
    <source>
        <dbReference type="Proteomes" id="UP001107558"/>
    </source>
</evidence>
<dbReference type="PROSITE" id="PS51910">
    <property type="entry name" value="GH18_2"/>
    <property type="match status" value="1"/>
</dbReference>
<feature type="chain" id="PRO_5039894729" description="GH18 domain-containing protein" evidence="2">
    <location>
        <begin position="23"/>
        <end position="87"/>
    </location>
</feature>
<evidence type="ECO:0000259" key="3">
    <source>
        <dbReference type="PROSITE" id="PS51910"/>
    </source>
</evidence>
<feature type="signal peptide" evidence="2">
    <location>
        <begin position="1"/>
        <end position="22"/>
    </location>
</feature>
<feature type="domain" description="GH18" evidence="3">
    <location>
        <begin position="30"/>
        <end position="87"/>
    </location>
</feature>
<comment type="caution">
    <text evidence="4">The sequence shown here is derived from an EMBL/GenBank/DDBJ whole genome shotgun (WGS) entry which is preliminary data.</text>
</comment>
<sequence length="87" mass="9695">MHVKSRSLIFFVILVLLKTINAQTGPTHNKTVVCYISTWAVYRPESGSFSIDNFNPNLCTIAIYAFAGLDVQNDAVKSLGKCIYQHT</sequence>
<dbReference type="InterPro" id="IPR001223">
    <property type="entry name" value="Glyco_hydro18_cat"/>
</dbReference>
<reference evidence="4" key="1">
    <citation type="submission" date="2021-03" db="EMBL/GenBank/DDBJ databases">
        <title>Chromosome level genome of the anhydrobiotic midge Polypedilum vanderplanki.</title>
        <authorList>
            <person name="Yoshida Y."/>
            <person name="Kikawada T."/>
            <person name="Gusev O."/>
        </authorList>
    </citation>
    <scope>NUCLEOTIDE SEQUENCE</scope>
    <source>
        <strain evidence="4">NIAS01</strain>
        <tissue evidence="4">Whole body or cell culture</tissue>
    </source>
</reference>
<keyword evidence="5" id="KW-1185">Reference proteome</keyword>
<accession>A0A9J6C3C5</accession>
<evidence type="ECO:0000313" key="4">
    <source>
        <dbReference type="EMBL" id="KAG5676389.1"/>
    </source>
</evidence>
<name>A0A9J6C3C5_POLVA</name>
<evidence type="ECO:0000256" key="1">
    <source>
        <dbReference type="ARBA" id="ARBA00022729"/>
    </source>
</evidence>
<dbReference type="Gene3D" id="3.20.20.80">
    <property type="entry name" value="Glycosidases"/>
    <property type="match status" value="1"/>
</dbReference>
<proteinExistence type="predicted"/>
<dbReference type="GO" id="GO:0005975">
    <property type="term" value="P:carbohydrate metabolic process"/>
    <property type="evidence" value="ECO:0007669"/>
    <property type="project" value="InterPro"/>
</dbReference>
<dbReference type="SUPFAM" id="SSF51445">
    <property type="entry name" value="(Trans)glycosidases"/>
    <property type="match status" value="1"/>
</dbReference>
<evidence type="ECO:0000256" key="2">
    <source>
        <dbReference type="SAM" id="SignalP"/>
    </source>
</evidence>
<dbReference type="InterPro" id="IPR017853">
    <property type="entry name" value="GH"/>
</dbReference>
<dbReference type="Proteomes" id="UP001107558">
    <property type="component" value="Chromosome 2"/>
</dbReference>
<organism evidence="4 5">
    <name type="scientific">Polypedilum vanderplanki</name>
    <name type="common">Sleeping chironomid midge</name>
    <dbReference type="NCBI Taxonomy" id="319348"/>
    <lineage>
        <taxon>Eukaryota</taxon>
        <taxon>Metazoa</taxon>
        <taxon>Ecdysozoa</taxon>
        <taxon>Arthropoda</taxon>
        <taxon>Hexapoda</taxon>
        <taxon>Insecta</taxon>
        <taxon>Pterygota</taxon>
        <taxon>Neoptera</taxon>
        <taxon>Endopterygota</taxon>
        <taxon>Diptera</taxon>
        <taxon>Nematocera</taxon>
        <taxon>Chironomoidea</taxon>
        <taxon>Chironomidae</taxon>
        <taxon>Chironominae</taxon>
        <taxon>Polypedilum</taxon>
        <taxon>Polypedilum</taxon>
    </lineage>
</organism>
<dbReference type="AlphaFoldDB" id="A0A9J6C3C5"/>
<dbReference type="EMBL" id="JADBJN010000002">
    <property type="protein sequence ID" value="KAG5676389.1"/>
    <property type="molecule type" value="Genomic_DNA"/>
</dbReference>
<gene>
    <name evidence="4" type="ORF">PVAND_006229</name>
</gene>
<dbReference type="OrthoDB" id="73875at2759"/>